<feature type="domain" description="Response regulatory" evidence="2">
    <location>
        <begin position="18"/>
        <end position="144"/>
    </location>
</feature>
<reference evidence="3 4" key="1">
    <citation type="submission" date="2018-11" db="EMBL/GenBank/DDBJ databases">
        <authorList>
            <person name="Zhou Z."/>
            <person name="Wang G."/>
        </authorList>
    </citation>
    <scope>NUCLEOTIDE SEQUENCE [LARGE SCALE GENOMIC DNA]</scope>
    <source>
        <strain evidence="3 4">KCTC42998</strain>
    </source>
</reference>
<dbReference type="PROSITE" id="PS50110">
    <property type="entry name" value="RESPONSE_REGULATORY"/>
    <property type="match status" value="1"/>
</dbReference>
<feature type="modified residue" description="4-aspartylphosphate" evidence="1">
    <location>
        <position position="75"/>
    </location>
</feature>
<dbReference type="Gene3D" id="3.40.50.2300">
    <property type="match status" value="1"/>
</dbReference>
<keyword evidence="4" id="KW-1185">Reference proteome</keyword>
<sequence>MGIHTQKRNPAQPLKNDRVLVIEDNPDHWVFIQKAMQSSFMEATPVWASTSAEALEYLNDCLTIGIRTPLLIFLDLYLPDKETGWQLLQQIRSLPAPIGYLPIVLLSASNQVEDITRSYDSGVTSYVVKPIDFKDWLESFRAFKEYWWEVAALPNFR</sequence>
<dbReference type="Proteomes" id="UP000274271">
    <property type="component" value="Unassembled WGS sequence"/>
</dbReference>
<evidence type="ECO:0000313" key="3">
    <source>
        <dbReference type="EMBL" id="RRB18122.1"/>
    </source>
</evidence>
<dbReference type="SUPFAM" id="SSF52172">
    <property type="entry name" value="CheY-like"/>
    <property type="match status" value="1"/>
</dbReference>
<evidence type="ECO:0000313" key="4">
    <source>
        <dbReference type="Proteomes" id="UP000274271"/>
    </source>
</evidence>
<dbReference type="PANTHER" id="PTHR44520:SF2">
    <property type="entry name" value="RESPONSE REGULATOR RCP1"/>
    <property type="match status" value="1"/>
</dbReference>
<dbReference type="AlphaFoldDB" id="A0A3P1CXH5"/>
<dbReference type="SMART" id="SM00448">
    <property type="entry name" value="REC"/>
    <property type="match status" value="1"/>
</dbReference>
<accession>A0A3P1CXH5</accession>
<dbReference type="Pfam" id="PF00072">
    <property type="entry name" value="Response_reg"/>
    <property type="match status" value="1"/>
</dbReference>
<gene>
    <name evidence="3" type="ORF">EHT87_07565</name>
</gene>
<dbReference type="EMBL" id="RQJP01000001">
    <property type="protein sequence ID" value="RRB18122.1"/>
    <property type="molecule type" value="Genomic_DNA"/>
</dbReference>
<dbReference type="InterPro" id="IPR001789">
    <property type="entry name" value="Sig_transdc_resp-reg_receiver"/>
</dbReference>
<dbReference type="RefSeq" id="WP_124905400.1">
    <property type="nucleotide sequence ID" value="NZ_RQJP01000001.1"/>
</dbReference>
<organism evidence="3 4">
    <name type="scientific">Larkinella knui</name>
    <dbReference type="NCBI Taxonomy" id="2025310"/>
    <lineage>
        <taxon>Bacteria</taxon>
        <taxon>Pseudomonadati</taxon>
        <taxon>Bacteroidota</taxon>
        <taxon>Cytophagia</taxon>
        <taxon>Cytophagales</taxon>
        <taxon>Spirosomataceae</taxon>
        <taxon>Larkinella</taxon>
    </lineage>
</organism>
<dbReference type="InterPro" id="IPR011006">
    <property type="entry name" value="CheY-like_superfamily"/>
</dbReference>
<evidence type="ECO:0000256" key="1">
    <source>
        <dbReference type="PROSITE-ProRule" id="PRU00169"/>
    </source>
</evidence>
<dbReference type="GO" id="GO:0000160">
    <property type="term" value="P:phosphorelay signal transduction system"/>
    <property type="evidence" value="ECO:0007669"/>
    <property type="project" value="InterPro"/>
</dbReference>
<evidence type="ECO:0000259" key="2">
    <source>
        <dbReference type="PROSITE" id="PS50110"/>
    </source>
</evidence>
<proteinExistence type="predicted"/>
<dbReference type="PANTHER" id="PTHR44520">
    <property type="entry name" value="RESPONSE REGULATOR RCP1-RELATED"/>
    <property type="match status" value="1"/>
</dbReference>
<dbReference type="OrthoDB" id="958605at2"/>
<comment type="caution">
    <text evidence="3">The sequence shown here is derived from an EMBL/GenBank/DDBJ whole genome shotgun (WGS) entry which is preliminary data.</text>
</comment>
<keyword evidence="1" id="KW-0597">Phosphoprotein</keyword>
<dbReference type="InterPro" id="IPR052893">
    <property type="entry name" value="TCS_response_regulator"/>
</dbReference>
<name>A0A3P1CXH5_9BACT</name>
<protein>
    <submittedName>
        <fullName evidence="3">Response regulator</fullName>
    </submittedName>
</protein>